<keyword evidence="2" id="KW-1185">Reference proteome</keyword>
<evidence type="ECO:0000313" key="2">
    <source>
        <dbReference type="Proteomes" id="UP001195483"/>
    </source>
</evidence>
<comment type="caution">
    <text evidence="1">The sequence shown here is derived from an EMBL/GenBank/DDBJ whole genome shotgun (WGS) entry which is preliminary data.</text>
</comment>
<proteinExistence type="predicted"/>
<gene>
    <name evidence="1" type="ORF">CHS0354_027162</name>
</gene>
<reference evidence="1" key="1">
    <citation type="journal article" date="2021" name="Genome Biol. Evol.">
        <title>A High-Quality Reference Genome for a Parasitic Bivalve with Doubly Uniparental Inheritance (Bivalvia: Unionida).</title>
        <authorList>
            <person name="Smith C.H."/>
        </authorList>
    </citation>
    <scope>NUCLEOTIDE SEQUENCE</scope>
    <source>
        <strain evidence="1">CHS0354</strain>
    </source>
</reference>
<evidence type="ECO:0000313" key="1">
    <source>
        <dbReference type="EMBL" id="KAK3611434.1"/>
    </source>
</evidence>
<sequence>MIFLVYVAKYFHVPINAQAPVGNALEGSFIVGVKRIVIAFILVDIDANRNVVAPAHPVQSGIAMNFVRSSANMENVPNYATKLATLDAIRYVTKCCVVNTECLCIVCDINTFLDVQDTCITQESVFIRLSDCHCIIEVSAMDKWMKTLPTRGFFLRCPKGSGPVLKSRRYKDIIKTSLFVLHETHKETYGTEHGRRIVLMKLKSMISDLSSAGCTDREKERLRRCLETEPSASLDYLNSVKTRIKYFSCILNIERFVQMHIQSNASFDNIHAAMNSLSKYRDLLAQEWYRGFHSEHFWEQLGHELTRLEYLFKFAYIMSLRTRVSFSEAVVSELPKIPAYLDDPSTYDKVRLLFHFASASALASGVFIPPLESLNL</sequence>
<dbReference type="Proteomes" id="UP001195483">
    <property type="component" value="Unassembled WGS sequence"/>
</dbReference>
<protein>
    <submittedName>
        <fullName evidence="1">Uncharacterized protein</fullName>
    </submittedName>
</protein>
<accession>A0AAE0TK53</accession>
<reference evidence="1" key="3">
    <citation type="submission" date="2023-05" db="EMBL/GenBank/DDBJ databases">
        <authorList>
            <person name="Smith C.H."/>
        </authorList>
    </citation>
    <scope>NUCLEOTIDE SEQUENCE</scope>
    <source>
        <strain evidence="1">CHS0354</strain>
        <tissue evidence="1">Mantle</tissue>
    </source>
</reference>
<organism evidence="1 2">
    <name type="scientific">Potamilus streckersoni</name>
    <dbReference type="NCBI Taxonomy" id="2493646"/>
    <lineage>
        <taxon>Eukaryota</taxon>
        <taxon>Metazoa</taxon>
        <taxon>Spiralia</taxon>
        <taxon>Lophotrochozoa</taxon>
        <taxon>Mollusca</taxon>
        <taxon>Bivalvia</taxon>
        <taxon>Autobranchia</taxon>
        <taxon>Heteroconchia</taxon>
        <taxon>Palaeoheterodonta</taxon>
        <taxon>Unionida</taxon>
        <taxon>Unionoidea</taxon>
        <taxon>Unionidae</taxon>
        <taxon>Ambleminae</taxon>
        <taxon>Lampsilini</taxon>
        <taxon>Potamilus</taxon>
    </lineage>
</organism>
<dbReference type="AlphaFoldDB" id="A0AAE0TK53"/>
<name>A0AAE0TK53_9BIVA</name>
<dbReference type="EMBL" id="JAEAOA010001626">
    <property type="protein sequence ID" value="KAK3611434.1"/>
    <property type="molecule type" value="Genomic_DNA"/>
</dbReference>
<reference evidence="1" key="2">
    <citation type="journal article" date="2021" name="Genome Biol. Evol.">
        <title>Developing a high-quality reference genome for a parasitic bivalve with doubly uniparental inheritance (Bivalvia: Unionida).</title>
        <authorList>
            <person name="Smith C.H."/>
        </authorList>
    </citation>
    <scope>NUCLEOTIDE SEQUENCE</scope>
    <source>
        <strain evidence="1">CHS0354</strain>
        <tissue evidence="1">Mantle</tissue>
    </source>
</reference>